<accession>A0A8C1J5A1</accession>
<proteinExistence type="predicted"/>
<evidence type="ECO:0000313" key="1">
    <source>
        <dbReference type="Ensembl" id="ENSCCRP00010027146.1"/>
    </source>
</evidence>
<sequence>MQRVSLDFTGTIFPHAICLGDAENDSVSSNWWWETLVGSCASIKTMTVSPGSRGHVWAW</sequence>
<reference evidence="1" key="2">
    <citation type="submission" date="2025-09" db="UniProtKB">
        <authorList>
            <consortium name="Ensembl"/>
        </authorList>
    </citation>
    <scope>IDENTIFICATION</scope>
</reference>
<protein>
    <submittedName>
        <fullName evidence="1">Uncharacterized protein</fullName>
    </submittedName>
</protein>
<dbReference type="AlphaFoldDB" id="A0A8C1J5A1"/>
<name>A0A8C1J5A1_CYPCA</name>
<evidence type="ECO:0000313" key="2">
    <source>
        <dbReference type="Proteomes" id="UP000694427"/>
    </source>
</evidence>
<keyword evidence="2" id="KW-1185">Reference proteome</keyword>
<reference evidence="1" key="1">
    <citation type="submission" date="2025-08" db="UniProtKB">
        <authorList>
            <consortium name="Ensembl"/>
        </authorList>
    </citation>
    <scope>IDENTIFICATION</scope>
</reference>
<dbReference type="Ensembl" id="ENSCCRT00010029805.1">
    <property type="protein sequence ID" value="ENSCCRP00010027146.1"/>
    <property type="gene ID" value="ENSCCRG00010011656.1"/>
</dbReference>
<dbReference type="Proteomes" id="UP000694427">
    <property type="component" value="Unplaced"/>
</dbReference>
<organism evidence="1 2">
    <name type="scientific">Cyprinus carpio</name>
    <name type="common">Common carp</name>
    <dbReference type="NCBI Taxonomy" id="7962"/>
    <lineage>
        <taxon>Eukaryota</taxon>
        <taxon>Metazoa</taxon>
        <taxon>Chordata</taxon>
        <taxon>Craniata</taxon>
        <taxon>Vertebrata</taxon>
        <taxon>Euteleostomi</taxon>
        <taxon>Actinopterygii</taxon>
        <taxon>Neopterygii</taxon>
        <taxon>Teleostei</taxon>
        <taxon>Ostariophysi</taxon>
        <taxon>Cypriniformes</taxon>
        <taxon>Cyprinidae</taxon>
        <taxon>Cyprininae</taxon>
        <taxon>Cyprinus</taxon>
    </lineage>
</organism>